<dbReference type="GO" id="GO:0004674">
    <property type="term" value="F:protein serine/threonine kinase activity"/>
    <property type="evidence" value="ECO:0007669"/>
    <property type="project" value="UniProtKB-KW"/>
</dbReference>
<evidence type="ECO:0000256" key="5">
    <source>
        <dbReference type="ARBA" id="ARBA00022777"/>
    </source>
</evidence>
<dbReference type="InterPro" id="IPR000719">
    <property type="entry name" value="Prot_kinase_dom"/>
</dbReference>
<accession>S0DS31</accession>
<keyword evidence="2" id="KW-0723">Serine/threonine-protein kinase</keyword>
<dbReference type="SUPFAM" id="SSF56112">
    <property type="entry name" value="Protein kinase-like (PK-like)"/>
    <property type="match status" value="1"/>
</dbReference>
<dbReference type="HOGENOM" id="CLU_013327_0_0_1"/>
<evidence type="ECO:0000256" key="8">
    <source>
        <dbReference type="ARBA" id="ARBA00048679"/>
    </source>
</evidence>
<dbReference type="EC" id="2.7.11.1" evidence="1"/>
<feature type="region of interest" description="Disordered" evidence="9">
    <location>
        <begin position="339"/>
        <end position="364"/>
    </location>
</feature>
<dbReference type="GO" id="GO:0005634">
    <property type="term" value="C:nucleus"/>
    <property type="evidence" value="ECO:0007669"/>
    <property type="project" value="TreeGrafter"/>
</dbReference>
<dbReference type="AlphaFoldDB" id="S0DS31"/>
<organism evidence="11 12">
    <name type="scientific">Gibberella fujikuroi (strain CBS 195.34 / IMI 58289 / NRRL A-6831)</name>
    <name type="common">Bakanae and foot rot disease fungus</name>
    <name type="synonym">Fusarium fujikuroi</name>
    <dbReference type="NCBI Taxonomy" id="1279085"/>
    <lineage>
        <taxon>Eukaryota</taxon>
        <taxon>Fungi</taxon>
        <taxon>Dikarya</taxon>
        <taxon>Ascomycota</taxon>
        <taxon>Pezizomycotina</taxon>
        <taxon>Sordariomycetes</taxon>
        <taxon>Hypocreomycetidae</taxon>
        <taxon>Hypocreales</taxon>
        <taxon>Nectriaceae</taxon>
        <taxon>Fusarium</taxon>
        <taxon>Fusarium fujikuroi species complex</taxon>
    </lineage>
</organism>
<evidence type="ECO:0000256" key="3">
    <source>
        <dbReference type="ARBA" id="ARBA00022679"/>
    </source>
</evidence>
<dbReference type="EMBL" id="HF679025">
    <property type="protein sequence ID" value="CCT65245.1"/>
    <property type="molecule type" value="Genomic_DNA"/>
</dbReference>
<dbReference type="PANTHER" id="PTHR43671">
    <property type="entry name" value="SERINE/THREONINE-PROTEIN KINASE NEK"/>
    <property type="match status" value="1"/>
</dbReference>
<reference evidence="12" key="1">
    <citation type="journal article" date="2013" name="PLoS Pathog.">
        <title>Deciphering the cryptic genome: genome-wide analyses of the rice pathogen Fusarium fujikuroi reveal complex regulation of secondary metabolism and novel metabolites.</title>
        <authorList>
            <person name="Wiemann P."/>
            <person name="Sieber C.M."/>
            <person name="von Bargen K.W."/>
            <person name="Studt L."/>
            <person name="Niehaus E.M."/>
            <person name="Espino J.J."/>
            <person name="Huss K."/>
            <person name="Michielse C.B."/>
            <person name="Albermann S."/>
            <person name="Wagner D."/>
            <person name="Bergner S.V."/>
            <person name="Connolly L.R."/>
            <person name="Fischer A."/>
            <person name="Reuter G."/>
            <person name="Kleigrewe K."/>
            <person name="Bald T."/>
            <person name="Wingfield B.D."/>
            <person name="Ophir R."/>
            <person name="Freeman S."/>
            <person name="Hippler M."/>
            <person name="Smith K.M."/>
            <person name="Brown D.W."/>
            <person name="Proctor R.H."/>
            <person name="Munsterkotter M."/>
            <person name="Freitag M."/>
            <person name="Humpf H.U."/>
            <person name="Guldener U."/>
            <person name="Tudzynski B."/>
        </authorList>
    </citation>
    <scope>NUCLEOTIDE SEQUENCE [LARGE SCALE GENOMIC DNA]</scope>
    <source>
        <strain evidence="12">CBS 195.34 / IMI 58289 / NRRL A-6831</strain>
    </source>
</reference>
<dbReference type="PROSITE" id="PS50011">
    <property type="entry name" value="PROTEIN_KINASE_DOM"/>
    <property type="match status" value="1"/>
</dbReference>
<proteinExistence type="predicted"/>
<evidence type="ECO:0000256" key="4">
    <source>
        <dbReference type="ARBA" id="ARBA00022741"/>
    </source>
</evidence>
<dbReference type="GeneID" id="35395658"/>
<comment type="catalytic activity">
    <reaction evidence="8">
        <text>L-seryl-[protein] + ATP = O-phospho-L-seryl-[protein] + ADP + H(+)</text>
        <dbReference type="Rhea" id="RHEA:17989"/>
        <dbReference type="Rhea" id="RHEA-COMP:9863"/>
        <dbReference type="Rhea" id="RHEA-COMP:11604"/>
        <dbReference type="ChEBI" id="CHEBI:15378"/>
        <dbReference type="ChEBI" id="CHEBI:29999"/>
        <dbReference type="ChEBI" id="CHEBI:30616"/>
        <dbReference type="ChEBI" id="CHEBI:83421"/>
        <dbReference type="ChEBI" id="CHEBI:456216"/>
        <dbReference type="EC" id="2.7.11.1"/>
    </reaction>
</comment>
<name>S0DS31_GIBF5</name>
<dbReference type="Pfam" id="PF00069">
    <property type="entry name" value="Pkinase"/>
    <property type="match status" value="1"/>
</dbReference>
<comment type="catalytic activity">
    <reaction evidence="7">
        <text>L-threonyl-[protein] + ATP = O-phospho-L-threonyl-[protein] + ADP + H(+)</text>
        <dbReference type="Rhea" id="RHEA:46608"/>
        <dbReference type="Rhea" id="RHEA-COMP:11060"/>
        <dbReference type="Rhea" id="RHEA-COMP:11605"/>
        <dbReference type="ChEBI" id="CHEBI:15378"/>
        <dbReference type="ChEBI" id="CHEBI:30013"/>
        <dbReference type="ChEBI" id="CHEBI:30616"/>
        <dbReference type="ChEBI" id="CHEBI:61977"/>
        <dbReference type="ChEBI" id="CHEBI:456216"/>
        <dbReference type="EC" id="2.7.11.1"/>
    </reaction>
</comment>
<keyword evidence="12" id="KW-1185">Reference proteome</keyword>
<keyword evidence="3" id="KW-0808">Transferase</keyword>
<keyword evidence="4" id="KW-0547">Nucleotide-binding</keyword>
<keyword evidence="6" id="KW-0067">ATP-binding</keyword>
<dbReference type="GO" id="GO:0005524">
    <property type="term" value="F:ATP binding"/>
    <property type="evidence" value="ECO:0007669"/>
    <property type="project" value="UniProtKB-KW"/>
</dbReference>
<dbReference type="InterPro" id="IPR050660">
    <property type="entry name" value="NEK_Ser/Thr_kinase"/>
</dbReference>
<dbReference type="VEuPathDB" id="FungiDB:FFUJ_02176"/>
<dbReference type="SMART" id="SM00220">
    <property type="entry name" value="S_TKc"/>
    <property type="match status" value="1"/>
</dbReference>
<protein>
    <recommendedName>
        <fullName evidence="1">non-specific serine/threonine protein kinase</fullName>
        <ecNumber evidence="1">2.7.11.1</ecNumber>
    </recommendedName>
</protein>
<evidence type="ECO:0000259" key="10">
    <source>
        <dbReference type="PROSITE" id="PS50011"/>
    </source>
</evidence>
<dbReference type="PANTHER" id="PTHR43671:SF98">
    <property type="entry name" value="SERINE_THREONINE-PROTEIN KINASE NEK11"/>
    <property type="match status" value="1"/>
</dbReference>
<dbReference type="RefSeq" id="XP_023427326.1">
    <property type="nucleotide sequence ID" value="XM_023573876.1"/>
</dbReference>
<evidence type="ECO:0000256" key="2">
    <source>
        <dbReference type="ARBA" id="ARBA00022527"/>
    </source>
</evidence>
<evidence type="ECO:0000256" key="9">
    <source>
        <dbReference type="SAM" id="MobiDB-lite"/>
    </source>
</evidence>
<evidence type="ECO:0000256" key="7">
    <source>
        <dbReference type="ARBA" id="ARBA00047899"/>
    </source>
</evidence>
<gene>
    <name evidence="11" type="ORF">FFUJ_02176</name>
</gene>
<dbReference type="Gene3D" id="3.30.200.20">
    <property type="entry name" value="Phosphorylase Kinase, domain 1"/>
    <property type="match status" value="1"/>
</dbReference>
<feature type="domain" description="Protein kinase" evidence="10">
    <location>
        <begin position="177"/>
        <end position="549"/>
    </location>
</feature>
<keyword evidence="5" id="KW-0418">Kinase</keyword>
<feature type="compositionally biased region" description="Basic and acidic residues" evidence="9">
    <location>
        <begin position="351"/>
        <end position="364"/>
    </location>
</feature>
<sequence length="990" mass="111375">MALSYDQLCKTIVNEFYGRFENQGHPETLFAPIETIKEILSRNTLGKLYDSLKAEAVPVPENVEALIEAIEAKMLYEFLAVLLFARCSLGAAKAFLERLVLGPDAKEQTSRAELPHYLPKKLEYLETLFLGNNVDTHNYNDAKMFYHAQHFFCVMVVGRPGIATIKADGTRSLPWIEQKGESLGEGAFGVVSEVCIPPGHYTTDGEFGAFNQKSELVARKSFRHAAKPGQSFLKELRNIEKILRSNSTHSNILTHLAAIVKETPSPEFFLLMPLAEMDLKSYMEEDREMDIAFKASLISSAIGLTDGLDFLHNGMKDDEGQKYIGYHLDLKPANVLLFKDPGPRRTSTSNDGERVLDPSENPDSKHEKMIWKISDFGISKIKSLEKSQKTDLYDLFETNKYEENGASATHNVGGLGEFMAPEADSKRREMDDKSDVWSLGCIISVLFAYMEDGRRGVEEYSQARLKQSKMDVATFWQSNVLFLLSSVDINKEVSSKHASLIAKARTRNAGQEAAAVSYMLRSLENKVLKTKKKARCSAADILDQLRKTLRIYSGEIDGPVPGPDPMVSDRNSSELWVLNHCGLGLKLTSNRHANVAQGLLATDKTVEFDGCAISLNGKSFAYWNVKVILYFYHDATPSDAVAQRTPTDWLKSLPIDRLKRGSTDTSRESNLPSILTPLDRLKPNDAGESWKTVKLTHNHLVAISNTHQASQCYVFSTTGETSLVKFDKVRLPYKHVHFLSVCRDRETLICLLSDNDGNSFLWRAEIGWTERESSHGDSMEWPQLKGKKTFSLDWSATSIISITLQTHDICYIVLQDDDNPRILTIILYDLKLNEYAERRLVLQPLNNSKSRLFNNMDCFHKNSHGSEAIMVTHSARIWHLKSEETRIGLTADRHQGGDEYLLLKIATCQTTRKIFALGSSTGRRDIVLLAIELGRTDVDPEVTRVTKLDGLSKDTSELDLRVLHKENRTAVLVIAVRPENKSCVYRIDLR</sequence>
<dbReference type="Proteomes" id="UP000016800">
    <property type="component" value="Chromosome III"/>
</dbReference>
<dbReference type="InterPro" id="IPR011009">
    <property type="entry name" value="Kinase-like_dom_sf"/>
</dbReference>
<evidence type="ECO:0000256" key="1">
    <source>
        <dbReference type="ARBA" id="ARBA00012513"/>
    </source>
</evidence>
<dbReference type="Gene3D" id="1.10.510.10">
    <property type="entry name" value="Transferase(Phosphotransferase) domain 1"/>
    <property type="match status" value="1"/>
</dbReference>
<evidence type="ECO:0000256" key="6">
    <source>
        <dbReference type="ARBA" id="ARBA00022840"/>
    </source>
</evidence>
<evidence type="ECO:0000313" key="11">
    <source>
        <dbReference type="EMBL" id="CCT65245.1"/>
    </source>
</evidence>
<evidence type="ECO:0000313" key="12">
    <source>
        <dbReference type="Proteomes" id="UP000016800"/>
    </source>
</evidence>
<dbReference type="CDD" id="cd00180">
    <property type="entry name" value="PKc"/>
    <property type="match status" value="1"/>
</dbReference>